<dbReference type="Pfam" id="PF00005">
    <property type="entry name" value="ABC_tran"/>
    <property type="match status" value="1"/>
</dbReference>
<dbReference type="PROSITE" id="PS00211">
    <property type="entry name" value="ABC_TRANSPORTER_1"/>
    <property type="match status" value="1"/>
</dbReference>
<evidence type="ECO:0000256" key="3">
    <source>
        <dbReference type="ARBA" id="ARBA00022840"/>
    </source>
</evidence>
<dbReference type="InterPro" id="IPR003593">
    <property type="entry name" value="AAA+_ATPase"/>
</dbReference>
<feature type="domain" description="ABC transporter" evidence="4">
    <location>
        <begin position="2"/>
        <end position="226"/>
    </location>
</feature>
<gene>
    <name evidence="5" type="ORF">GTO82_00765</name>
</gene>
<dbReference type="RefSeq" id="WP_180873426.1">
    <property type="nucleotide sequence ID" value="NZ_CP047409.1"/>
</dbReference>
<keyword evidence="2" id="KW-0547">Nucleotide-binding</keyword>
<evidence type="ECO:0000313" key="5">
    <source>
        <dbReference type="EMBL" id="QLL67491.1"/>
    </source>
</evidence>
<dbReference type="AlphaFoldDB" id="A0A9X7TSZ0"/>
<dbReference type="SUPFAM" id="SSF52540">
    <property type="entry name" value="P-loop containing nucleoside triphosphate hydrolases"/>
    <property type="match status" value="1"/>
</dbReference>
<evidence type="ECO:0000256" key="1">
    <source>
        <dbReference type="ARBA" id="ARBA00022448"/>
    </source>
</evidence>
<evidence type="ECO:0000313" key="6">
    <source>
        <dbReference type="Proteomes" id="UP000510788"/>
    </source>
</evidence>
<dbReference type="InterPro" id="IPR027417">
    <property type="entry name" value="P-loop_NTPase"/>
</dbReference>
<name>A0A9X7TSZ0_LACJH</name>
<organism evidence="5 6">
    <name type="scientific">Lactobacillus johnsonii</name>
    <dbReference type="NCBI Taxonomy" id="33959"/>
    <lineage>
        <taxon>Bacteria</taxon>
        <taxon>Bacillati</taxon>
        <taxon>Bacillota</taxon>
        <taxon>Bacilli</taxon>
        <taxon>Lactobacillales</taxon>
        <taxon>Lactobacillaceae</taxon>
        <taxon>Lactobacillus</taxon>
    </lineage>
</organism>
<keyword evidence="3 5" id="KW-0067">ATP-binding</keyword>
<dbReference type="InterPro" id="IPR003439">
    <property type="entry name" value="ABC_transporter-like_ATP-bd"/>
</dbReference>
<dbReference type="InterPro" id="IPR051782">
    <property type="entry name" value="ABC_Transporter_VariousFunc"/>
</dbReference>
<proteinExistence type="predicted"/>
<accession>A0A9X7TSZ0</accession>
<dbReference type="SMART" id="SM00382">
    <property type="entry name" value="AAA"/>
    <property type="match status" value="1"/>
</dbReference>
<dbReference type="GO" id="GO:0016887">
    <property type="term" value="F:ATP hydrolysis activity"/>
    <property type="evidence" value="ECO:0007669"/>
    <property type="project" value="InterPro"/>
</dbReference>
<evidence type="ECO:0000259" key="4">
    <source>
        <dbReference type="PROSITE" id="PS50893"/>
    </source>
</evidence>
<dbReference type="PANTHER" id="PTHR42939">
    <property type="entry name" value="ABC TRANSPORTER ATP-BINDING PROTEIN ALBC-RELATED"/>
    <property type="match status" value="1"/>
</dbReference>
<dbReference type="Proteomes" id="UP000510788">
    <property type="component" value="Chromosome"/>
</dbReference>
<dbReference type="PANTHER" id="PTHR42939:SF1">
    <property type="entry name" value="ABC TRANSPORTER ATP-BINDING PROTEIN ALBC-RELATED"/>
    <property type="match status" value="1"/>
</dbReference>
<dbReference type="PROSITE" id="PS50893">
    <property type="entry name" value="ABC_TRANSPORTER_2"/>
    <property type="match status" value="1"/>
</dbReference>
<protein>
    <submittedName>
        <fullName evidence="5">ATP-binding cassette domain-containing protein</fullName>
    </submittedName>
</protein>
<keyword evidence="1" id="KW-0813">Transport</keyword>
<dbReference type="Gene3D" id="3.40.50.300">
    <property type="entry name" value="P-loop containing nucleotide triphosphate hydrolases"/>
    <property type="match status" value="1"/>
</dbReference>
<reference evidence="5 6" key="1">
    <citation type="submission" date="2020-01" db="EMBL/GenBank/DDBJ databases">
        <title>Complete and circular genome sequences of six lactobacillus isolates from horses.</title>
        <authorList>
            <person name="Hassan H.M."/>
        </authorList>
    </citation>
    <scope>NUCLEOTIDE SEQUENCE [LARGE SCALE GENOMIC DNA]</scope>
    <source>
        <strain evidence="5 6">3DG</strain>
    </source>
</reference>
<sequence>MFKVNRLYKKLGKREILNGITTTFYDNGVSVIVGINGAGKTTFLDTIVGILKKDGGSIELNGFTPENKKFKEQVFYIPSDFYLPEYMTAKEYSKFILNHYPNSKYSIFLQCAKWLEIDKYLNKTIETYSYGMKKKIQLAIMAASDVSLILVDEVFNGLDFETSILVQKMLSELGKKKKVIIVSHEPSILKTFPTDIRLMKNGKIVEVSGTAEEIVEKIKKEGNLYSKLQKMEKYF</sequence>
<dbReference type="EMBL" id="CP047409">
    <property type="protein sequence ID" value="QLL67491.1"/>
    <property type="molecule type" value="Genomic_DNA"/>
</dbReference>
<evidence type="ECO:0000256" key="2">
    <source>
        <dbReference type="ARBA" id="ARBA00022741"/>
    </source>
</evidence>
<dbReference type="GO" id="GO:0005524">
    <property type="term" value="F:ATP binding"/>
    <property type="evidence" value="ECO:0007669"/>
    <property type="project" value="UniProtKB-KW"/>
</dbReference>
<dbReference type="InterPro" id="IPR017871">
    <property type="entry name" value="ABC_transporter-like_CS"/>
</dbReference>